<evidence type="ECO:0000256" key="1">
    <source>
        <dbReference type="SAM" id="Coils"/>
    </source>
</evidence>
<keyword evidence="1" id="KW-0175">Coiled coil</keyword>
<evidence type="ECO:0000313" key="2">
    <source>
        <dbReference type="EMBL" id="CCC53848.1"/>
    </source>
</evidence>
<feature type="coiled-coil region" evidence="1">
    <location>
        <begin position="349"/>
        <end position="383"/>
    </location>
</feature>
<dbReference type="OMA" id="INSHKRR"/>
<dbReference type="AlphaFoldDB" id="G0U8C5"/>
<sequence length="417" mass="45761">MPSNYALAAQCQLFRDAISELFLLAAEGVATEVEQEGENRSGASSGNDTAQHSESFLPLWRAILTPSLVRSLIVRTLVRVSIPKNKQHQLLQSNKFIRAAGGPLDENGRGKQMSCYRVGTVMAVVANPLISSRTKPPASTGNEGGGGKYLSDWLLQINFGEVTELLMAKYVSNEPFTDEEHSIFVRSSMSAAINAKSTLLPADEADVVARNIRDIGLFVEAVKAQRRGATSRAEVDVTALHPRADAAGASRKRGRGEVGRVGEGVLDGQEAEGCVSDEEFTGQRGPSSADVSPRLVEELQRQLGALRQLLNSKNSDVQRLLQLQKKAADDHAAEQQQWKAKAEAQGLAIRRAEKALADERARQREHEEKTQRLVTQLKRLADQTRKFKEVSDTVAEWLQCSSRQPDEVLALVREKMK</sequence>
<accession>G0U8C5</accession>
<name>G0U8C5_TRYVY</name>
<dbReference type="VEuPathDB" id="TriTrypDB:TvY486_1113320"/>
<proteinExistence type="predicted"/>
<dbReference type="EMBL" id="HE573027">
    <property type="protein sequence ID" value="CCC53848.1"/>
    <property type="molecule type" value="Genomic_DNA"/>
</dbReference>
<protein>
    <submittedName>
        <fullName evidence="2">Uncharacterized protein</fullName>
    </submittedName>
</protein>
<reference evidence="2" key="1">
    <citation type="journal article" date="2012" name="Proc. Natl. Acad. Sci. U.S.A.">
        <title>Antigenic diversity is generated by distinct evolutionary mechanisms in African trypanosome species.</title>
        <authorList>
            <person name="Jackson A.P."/>
            <person name="Berry A."/>
            <person name="Aslett M."/>
            <person name="Allison H.C."/>
            <person name="Burton P."/>
            <person name="Vavrova-Anderson J."/>
            <person name="Brown R."/>
            <person name="Browne H."/>
            <person name="Corton N."/>
            <person name="Hauser H."/>
            <person name="Gamble J."/>
            <person name="Gilderthorp R."/>
            <person name="Marcello L."/>
            <person name="McQuillan J."/>
            <person name="Otto T.D."/>
            <person name="Quail M.A."/>
            <person name="Sanders M.J."/>
            <person name="van Tonder A."/>
            <person name="Ginger M.L."/>
            <person name="Field M.C."/>
            <person name="Barry J.D."/>
            <person name="Hertz-Fowler C."/>
            <person name="Berriman M."/>
        </authorList>
    </citation>
    <scope>NUCLEOTIDE SEQUENCE</scope>
    <source>
        <strain evidence="2">Y486</strain>
    </source>
</reference>
<gene>
    <name evidence="2" type="ORF">TVY486_1113320</name>
</gene>
<organism evidence="2">
    <name type="scientific">Trypanosoma vivax (strain Y486)</name>
    <dbReference type="NCBI Taxonomy" id="1055687"/>
    <lineage>
        <taxon>Eukaryota</taxon>
        <taxon>Discoba</taxon>
        <taxon>Euglenozoa</taxon>
        <taxon>Kinetoplastea</taxon>
        <taxon>Metakinetoplastina</taxon>
        <taxon>Trypanosomatida</taxon>
        <taxon>Trypanosomatidae</taxon>
        <taxon>Trypanosoma</taxon>
        <taxon>Duttonella</taxon>
    </lineage>
</organism>